<name>A0ABP8QPK4_9BACT</name>
<comment type="caution">
    <text evidence="1">The sequence shown here is derived from an EMBL/GenBank/DDBJ whole genome shotgun (WGS) entry which is preliminary data.</text>
</comment>
<reference evidence="2" key="1">
    <citation type="journal article" date="2019" name="Int. J. Syst. Evol. Microbiol.">
        <title>The Global Catalogue of Microorganisms (GCM) 10K type strain sequencing project: providing services to taxonomists for standard genome sequencing and annotation.</title>
        <authorList>
            <consortium name="The Broad Institute Genomics Platform"/>
            <consortium name="The Broad Institute Genome Sequencing Center for Infectious Disease"/>
            <person name="Wu L."/>
            <person name="Ma J."/>
        </authorList>
    </citation>
    <scope>NUCLEOTIDE SEQUENCE [LARGE SCALE GENOMIC DNA]</scope>
    <source>
        <strain evidence="2">JCM 17841</strain>
    </source>
</reference>
<accession>A0ABP8QPK4</accession>
<proteinExistence type="predicted"/>
<keyword evidence="2" id="KW-1185">Reference proteome</keyword>
<dbReference type="EMBL" id="BAABGQ010000009">
    <property type="protein sequence ID" value="GAA4506587.1"/>
    <property type="molecule type" value="Genomic_DNA"/>
</dbReference>
<evidence type="ECO:0000313" key="2">
    <source>
        <dbReference type="Proteomes" id="UP001501243"/>
    </source>
</evidence>
<evidence type="ECO:0000313" key="1">
    <source>
        <dbReference type="EMBL" id="GAA4506587.1"/>
    </source>
</evidence>
<gene>
    <name evidence="1" type="ORF">GCM10023172_35940</name>
</gene>
<protein>
    <submittedName>
        <fullName evidence="1">Uncharacterized protein</fullName>
    </submittedName>
</protein>
<organism evidence="1 2">
    <name type="scientific">Hymenobacter ginsengisoli</name>
    <dbReference type="NCBI Taxonomy" id="1051626"/>
    <lineage>
        <taxon>Bacteria</taxon>
        <taxon>Pseudomonadati</taxon>
        <taxon>Bacteroidota</taxon>
        <taxon>Cytophagia</taxon>
        <taxon>Cytophagales</taxon>
        <taxon>Hymenobacteraceae</taxon>
        <taxon>Hymenobacter</taxon>
    </lineage>
</organism>
<dbReference type="Proteomes" id="UP001501243">
    <property type="component" value="Unassembled WGS sequence"/>
</dbReference>
<sequence>MTEKHFYTFTAQNLGINYTANFSDDFNLGLAKELQTHDHPYGLAIVKDSLAYAVGSDFQYFSGILLEIAKSISITVSAIDVIDKIVYDYHRCTAASVLRIIAKYKDLFSQDLDFGDKDFIKFTKAKHEHQFLWFLNKTLIDGLAGLFRTYGFVTQAEKMESNYSSLSKEVLKIPMPKAVPIYLSGEEESGIVSFDQ</sequence>